<dbReference type="Pfam" id="PF07729">
    <property type="entry name" value="FCD"/>
    <property type="match status" value="1"/>
</dbReference>
<protein>
    <submittedName>
        <fullName evidence="5">GntR family transcriptional regulator</fullName>
    </submittedName>
</protein>
<dbReference type="PROSITE" id="PS50949">
    <property type="entry name" value="HTH_GNTR"/>
    <property type="match status" value="1"/>
</dbReference>
<proteinExistence type="predicted"/>
<reference evidence="5 6" key="1">
    <citation type="submission" date="2019-03" db="EMBL/GenBank/DDBJ databases">
        <title>Genomic Encyclopedia of Type Strains, Phase IV (KMG-IV): sequencing the most valuable type-strain genomes for metagenomic binning, comparative biology and taxonomic classification.</title>
        <authorList>
            <person name="Goeker M."/>
        </authorList>
    </citation>
    <scope>NUCLEOTIDE SEQUENCE [LARGE SCALE GENOMIC DNA]</scope>
    <source>
        <strain evidence="5 6">DSM 45765</strain>
    </source>
</reference>
<dbReference type="Pfam" id="PF00392">
    <property type="entry name" value="GntR"/>
    <property type="match status" value="1"/>
</dbReference>
<dbReference type="PANTHER" id="PTHR43537:SF49">
    <property type="entry name" value="TRANSCRIPTIONAL REGULATORY PROTEIN"/>
    <property type="match status" value="1"/>
</dbReference>
<evidence type="ECO:0000256" key="1">
    <source>
        <dbReference type="ARBA" id="ARBA00023015"/>
    </source>
</evidence>
<dbReference type="OrthoDB" id="9816161at2"/>
<dbReference type="SMART" id="SM00895">
    <property type="entry name" value="FCD"/>
    <property type="match status" value="1"/>
</dbReference>
<sequence length="246" mass="27235">MPAPGVQLRCAISAVLILEGPSAVTIGATAVADRLEEEIVLGLRFPRERLIEDELMARFDAKRHAVRSALRELENRGLTERKPNAGAFVKSYSAKEVRDLYNVRELLETSCAQLIEFPVPGERIDELAEIQHGHDTAVAAKDLRAVVSANMAFHQALFGLADNIVLVRAIGRHARMAHVMRSVTVTDPEYLERSRSEHWTMLRALRTGDAELLADTCRAHLLPSRDAYLRRIADLAAADPDGRQSG</sequence>
<dbReference type="Proteomes" id="UP000294911">
    <property type="component" value="Unassembled WGS sequence"/>
</dbReference>
<dbReference type="SUPFAM" id="SSF46785">
    <property type="entry name" value="Winged helix' DNA-binding domain"/>
    <property type="match status" value="1"/>
</dbReference>
<gene>
    <name evidence="5" type="ORF">EV191_11061</name>
</gene>
<evidence type="ECO:0000256" key="3">
    <source>
        <dbReference type="ARBA" id="ARBA00023163"/>
    </source>
</evidence>
<dbReference type="SUPFAM" id="SSF48008">
    <property type="entry name" value="GntR ligand-binding domain-like"/>
    <property type="match status" value="1"/>
</dbReference>
<dbReference type="InterPro" id="IPR011711">
    <property type="entry name" value="GntR_C"/>
</dbReference>
<evidence type="ECO:0000313" key="5">
    <source>
        <dbReference type="EMBL" id="TCP48504.1"/>
    </source>
</evidence>
<dbReference type="Gene3D" id="1.20.120.530">
    <property type="entry name" value="GntR ligand-binding domain-like"/>
    <property type="match status" value="1"/>
</dbReference>
<dbReference type="PANTHER" id="PTHR43537">
    <property type="entry name" value="TRANSCRIPTIONAL REGULATOR, GNTR FAMILY"/>
    <property type="match status" value="1"/>
</dbReference>
<dbReference type="InterPro" id="IPR000524">
    <property type="entry name" value="Tscrpt_reg_HTH_GntR"/>
</dbReference>
<evidence type="ECO:0000259" key="4">
    <source>
        <dbReference type="PROSITE" id="PS50949"/>
    </source>
</evidence>
<keyword evidence="1" id="KW-0805">Transcription regulation</keyword>
<name>A0A4R2QIJ9_9PSEU</name>
<dbReference type="EMBL" id="SLXQ01000010">
    <property type="protein sequence ID" value="TCP48504.1"/>
    <property type="molecule type" value="Genomic_DNA"/>
</dbReference>
<evidence type="ECO:0000256" key="2">
    <source>
        <dbReference type="ARBA" id="ARBA00023125"/>
    </source>
</evidence>
<organism evidence="5 6">
    <name type="scientific">Tamaricihabitans halophyticus</name>
    <dbReference type="NCBI Taxonomy" id="1262583"/>
    <lineage>
        <taxon>Bacteria</taxon>
        <taxon>Bacillati</taxon>
        <taxon>Actinomycetota</taxon>
        <taxon>Actinomycetes</taxon>
        <taxon>Pseudonocardiales</taxon>
        <taxon>Pseudonocardiaceae</taxon>
        <taxon>Tamaricihabitans</taxon>
    </lineage>
</organism>
<dbReference type="SMART" id="SM00345">
    <property type="entry name" value="HTH_GNTR"/>
    <property type="match status" value="1"/>
</dbReference>
<accession>A0A4R2QIJ9</accession>
<dbReference type="AlphaFoldDB" id="A0A4R2QIJ9"/>
<keyword evidence="2" id="KW-0238">DNA-binding</keyword>
<evidence type="ECO:0000313" key="6">
    <source>
        <dbReference type="Proteomes" id="UP000294911"/>
    </source>
</evidence>
<feature type="domain" description="HTH gntR-type" evidence="4">
    <location>
        <begin position="25"/>
        <end position="92"/>
    </location>
</feature>
<dbReference type="GO" id="GO:0003677">
    <property type="term" value="F:DNA binding"/>
    <property type="evidence" value="ECO:0007669"/>
    <property type="project" value="UniProtKB-KW"/>
</dbReference>
<dbReference type="InterPro" id="IPR008920">
    <property type="entry name" value="TF_FadR/GntR_C"/>
</dbReference>
<dbReference type="InterPro" id="IPR036390">
    <property type="entry name" value="WH_DNA-bd_sf"/>
</dbReference>
<keyword evidence="3" id="KW-0804">Transcription</keyword>
<keyword evidence="6" id="KW-1185">Reference proteome</keyword>
<dbReference type="InterPro" id="IPR036388">
    <property type="entry name" value="WH-like_DNA-bd_sf"/>
</dbReference>
<dbReference type="Gene3D" id="1.10.10.10">
    <property type="entry name" value="Winged helix-like DNA-binding domain superfamily/Winged helix DNA-binding domain"/>
    <property type="match status" value="1"/>
</dbReference>
<comment type="caution">
    <text evidence="5">The sequence shown here is derived from an EMBL/GenBank/DDBJ whole genome shotgun (WGS) entry which is preliminary data.</text>
</comment>
<dbReference type="GO" id="GO:0003700">
    <property type="term" value="F:DNA-binding transcription factor activity"/>
    <property type="evidence" value="ECO:0007669"/>
    <property type="project" value="InterPro"/>
</dbReference>